<sequence>MNEKQDMLPLPASMFDAWFLPFAFWSEWWNFYAETLNVAHACPVHEGPTPNDAKVHVEDEEGLVA</sequence>
<proteinExistence type="predicted"/>
<reference evidence="2" key="3">
    <citation type="submission" date="2024-09" db="EMBL/GenBank/DDBJ databases">
        <authorList>
            <person name="Sun Q."/>
            <person name="Mori K."/>
        </authorList>
    </citation>
    <scope>NUCLEOTIDE SEQUENCE</scope>
    <source>
        <strain evidence="2">CCM 7491</strain>
    </source>
</reference>
<evidence type="ECO:0000313" key="1">
    <source>
        <dbReference type="EMBL" id="MFC3439853.1"/>
    </source>
</evidence>
<evidence type="ECO:0000313" key="4">
    <source>
        <dbReference type="Proteomes" id="UP001595681"/>
    </source>
</evidence>
<name>A0ABV7NCM6_9SPHN</name>
<dbReference type="EMBL" id="JBHRVU010000004">
    <property type="protein sequence ID" value="MFC3439871.1"/>
    <property type="molecule type" value="Genomic_DNA"/>
</dbReference>
<keyword evidence="4" id="KW-1185">Reference proteome</keyword>
<organism evidence="2 4">
    <name type="scientific">Sphingobium rhizovicinum</name>
    <dbReference type="NCBI Taxonomy" id="432308"/>
    <lineage>
        <taxon>Bacteria</taxon>
        <taxon>Pseudomonadati</taxon>
        <taxon>Pseudomonadota</taxon>
        <taxon>Alphaproteobacteria</taxon>
        <taxon>Sphingomonadales</taxon>
        <taxon>Sphingomonadaceae</taxon>
        <taxon>Sphingobium</taxon>
    </lineage>
</organism>
<evidence type="ECO:0000313" key="2">
    <source>
        <dbReference type="EMBL" id="MFC3439871.1"/>
    </source>
</evidence>
<dbReference type="EMBL" id="JBHRVU010000003">
    <property type="protein sequence ID" value="MFC3439853.1"/>
    <property type="molecule type" value="Genomic_DNA"/>
</dbReference>
<reference evidence="2" key="1">
    <citation type="journal article" date="2014" name="Int. J. Syst. Evol. Microbiol.">
        <title>Complete genome of a new Firmicutes species belonging to the dominant human colonic microbiota ('Ruminococcus bicirculans') reveals two chromosomes and a selective capacity to utilize plant glucans.</title>
        <authorList>
            <consortium name="NISC Comparative Sequencing Program"/>
            <person name="Wegmann U."/>
            <person name="Louis P."/>
            <person name="Goesmann A."/>
            <person name="Henrissat B."/>
            <person name="Duncan S.H."/>
            <person name="Flint H.J."/>
        </authorList>
    </citation>
    <scope>NUCLEOTIDE SEQUENCE</scope>
    <source>
        <strain evidence="2">CCM 7491</strain>
    </source>
</reference>
<gene>
    <name evidence="1" type="ORF">ACFOKF_01330</name>
    <name evidence="2" type="ORF">ACFOKF_01425</name>
    <name evidence="3" type="ORF">ACFOKF_18790</name>
</gene>
<dbReference type="EMBL" id="JBHRVU010000004">
    <property type="protein sequence ID" value="MFC3443219.1"/>
    <property type="molecule type" value="Genomic_DNA"/>
</dbReference>
<dbReference type="RefSeq" id="WP_380792412.1">
    <property type="nucleotide sequence ID" value="NZ_JBHRVU010000003.1"/>
</dbReference>
<comment type="caution">
    <text evidence="2">The sequence shown here is derived from an EMBL/GenBank/DDBJ whole genome shotgun (WGS) entry which is preliminary data.</text>
</comment>
<reference evidence="4" key="2">
    <citation type="journal article" date="2019" name="Int. J. Syst. Evol. Microbiol.">
        <title>The Global Catalogue of Microorganisms (GCM) 10K type strain sequencing project: providing services to taxonomists for standard genome sequencing and annotation.</title>
        <authorList>
            <consortium name="The Broad Institute Genomics Platform"/>
            <consortium name="The Broad Institute Genome Sequencing Center for Infectious Disease"/>
            <person name="Wu L."/>
            <person name="Ma J."/>
        </authorList>
    </citation>
    <scope>NUCLEOTIDE SEQUENCE [LARGE SCALE GENOMIC DNA]</scope>
    <source>
        <strain evidence="4">CCM 7491</strain>
    </source>
</reference>
<evidence type="ECO:0000313" key="3">
    <source>
        <dbReference type="EMBL" id="MFC3443219.1"/>
    </source>
</evidence>
<protein>
    <submittedName>
        <fullName evidence="2">Uncharacterized protein</fullName>
    </submittedName>
</protein>
<accession>A0ABV7NCM6</accession>
<dbReference type="Proteomes" id="UP001595681">
    <property type="component" value="Unassembled WGS sequence"/>
</dbReference>